<comment type="caution">
    <text evidence="3">The sequence shown here is derived from an EMBL/GenBank/DDBJ whole genome shotgun (WGS) entry which is preliminary data.</text>
</comment>
<dbReference type="SUPFAM" id="SSF102405">
    <property type="entry name" value="MCP/YpsA-like"/>
    <property type="match status" value="1"/>
</dbReference>
<dbReference type="OrthoDB" id="9801098at2"/>
<dbReference type="PANTHER" id="PTHR31223:SF70">
    <property type="entry name" value="LOG FAMILY PROTEIN YJL055W"/>
    <property type="match status" value="1"/>
</dbReference>
<dbReference type="InterPro" id="IPR031100">
    <property type="entry name" value="LOG_fam"/>
</dbReference>
<keyword evidence="4" id="KW-1185">Reference proteome</keyword>
<sequence length="187" mass="20945">MKNVAVYCGSNTGKRPDYTKAAMTLGKWLTENNYGLVYGGASLGLMGTLAETVMENQGHVIGVMPEILTKREIANPKINEFITVPDMHVRKKTMIERADAFIAMPGGCGTMEEIFEVITWSQIGAHQKPFAFYNVAGYYNHLVDFLNVMEDEGFTAHKHRQDIIISDSLETINNHFNNYESPGVKTY</sequence>
<keyword evidence="2" id="KW-0378">Hydrolase</keyword>
<dbReference type="Proteomes" id="UP000287239">
    <property type="component" value="Unassembled WGS sequence"/>
</dbReference>
<accession>A0A429ZV14</accession>
<dbReference type="Gene3D" id="3.40.50.450">
    <property type="match status" value="1"/>
</dbReference>
<dbReference type="AlphaFoldDB" id="A0A429ZV14"/>
<keyword evidence="2" id="KW-0203">Cytokinin biosynthesis</keyword>
<dbReference type="PANTHER" id="PTHR31223">
    <property type="entry name" value="LOG FAMILY PROTEIN YJL055W"/>
    <property type="match status" value="1"/>
</dbReference>
<evidence type="ECO:0000313" key="4">
    <source>
        <dbReference type="Proteomes" id="UP000287239"/>
    </source>
</evidence>
<evidence type="ECO:0000313" key="3">
    <source>
        <dbReference type="EMBL" id="RST97580.1"/>
    </source>
</evidence>
<dbReference type="Pfam" id="PF03641">
    <property type="entry name" value="Lysine_decarbox"/>
    <property type="match status" value="1"/>
</dbReference>
<comment type="similarity">
    <text evidence="1 2">Belongs to the LOG family.</text>
</comment>
<dbReference type="GO" id="GO:0009691">
    <property type="term" value="P:cytokinin biosynthetic process"/>
    <property type="evidence" value="ECO:0007669"/>
    <property type="project" value="UniProtKB-UniRule"/>
</dbReference>
<evidence type="ECO:0000256" key="2">
    <source>
        <dbReference type="RuleBase" id="RU363015"/>
    </source>
</evidence>
<dbReference type="GO" id="GO:0016799">
    <property type="term" value="F:hydrolase activity, hydrolyzing N-glycosyl compounds"/>
    <property type="evidence" value="ECO:0007669"/>
    <property type="project" value="TreeGrafter"/>
</dbReference>
<protein>
    <recommendedName>
        <fullName evidence="2">Cytokinin riboside 5'-monophosphate phosphoribohydrolase</fullName>
        <ecNumber evidence="2">3.2.2.n1</ecNumber>
    </recommendedName>
</protein>
<name>A0A429ZV14_9ENTE</name>
<dbReference type="InterPro" id="IPR005269">
    <property type="entry name" value="LOG"/>
</dbReference>
<dbReference type="EC" id="3.2.2.n1" evidence="2"/>
<reference evidence="3 4" key="1">
    <citation type="submission" date="2017-05" db="EMBL/GenBank/DDBJ databases">
        <title>Vagococcus spp. assemblies.</title>
        <authorList>
            <person name="Gulvik C.A."/>
        </authorList>
    </citation>
    <scope>NUCLEOTIDE SEQUENCE [LARGE SCALE GENOMIC DNA]</scope>
    <source>
        <strain evidence="3 4">NCFB 2777</strain>
    </source>
</reference>
<dbReference type="NCBIfam" id="TIGR00730">
    <property type="entry name" value="Rossman fold protein, TIGR00730 family"/>
    <property type="match status" value="1"/>
</dbReference>
<proteinExistence type="inferred from homology"/>
<dbReference type="GO" id="GO:0005829">
    <property type="term" value="C:cytosol"/>
    <property type="evidence" value="ECO:0007669"/>
    <property type="project" value="TreeGrafter"/>
</dbReference>
<evidence type="ECO:0000256" key="1">
    <source>
        <dbReference type="ARBA" id="ARBA00006763"/>
    </source>
</evidence>
<organism evidence="3 4">
    <name type="scientific">Vagococcus salmoninarum</name>
    <dbReference type="NCBI Taxonomy" id="2739"/>
    <lineage>
        <taxon>Bacteria</taxon>
        <taxon>Bacillati</taxon>
        <taxon>Bacillota</taxon>
        <taxon>Bacilli</taxon>
        <taxon>Lactobacillales</taxon>
        <taxon>Enterococcaceae</taxon>
        <taxon>Vagococcus</taxon>
    </lineage>
</organism>
<dbReference type="EMBL" id="NGJU01000002">
    <property type="protein sequence ID" value="RST97580.1"/>
    <property type="molecule type" value="Genomic_DNA"/>
</dbReference>
<gene>
    <name evidence="3" type="ORF">CBF35_01905</name>
</gene>